<dbReference type="PATRIC" id="fig|1454004.3.peg.3865"/>
<comment type="caution">
    <text evidence="1">The sequence shown here is derived from an EMBL/GenBank/DDBJ whole genome shotgun (WGS) entry which is preliminary data.</text>
</comment>
<evidence type="ECO:0000313" key="1">
    <source>
        <dbReference type="EMBL" id="EXI84703.1"/>
    </source>
</evidence>
<keyword evidence="2" id="KW-1185">Reference proteome</keyword>
<sequence>MHFLAFHQVRAGASAGSRTMPSKAMQKPLLGLRDLPNGNLMGIYNAEISAGSLMLPESRRIARLLLTGPSPEQWLDALKLDNLLQKKTPATARRLAQLIRKRLETLEEEGLTLVATGSHEVATQLLFAAAIKHSRIFADFVRDVYAGNLRRLEQNLSPGKEWEGFLAECVRRDPELANFSDSTKAKVLQVIIRVLAEAHYLDSTRTLRLTPPHLNPDVVRYLERHGETSVLAIMDMTR</sequence>
<dbReference type="AlphaFoldDB" id="A0A011NPJ5"/>
<dbReference type="STRING" id="1454004.AW11_03758"/>
<evidence type="ECO:0008006" key="3">
    <source>
        <dbReference type="Google" id="ProtNLM"/>
    </source>
</evidence>
<gene>
    <name evidence="1" type="ORF">AW11_03758</name>
</gene>
<dbReference type="Proteomes" id="UP000022141">
    <property type="component" value="Unassembled WGS sequence"/>
</dbReference>
<reference evidence="1" key="1">
    <citation type="submission" date="2014-02" db="EMBL/GenBank/DDBJ databases">
        <title>Expanding our view of genomic diversity in Candidatus Accumulibacter clades.</title>
        <authorList>
            <person name="Skennerton C.T."/>
            <person name="Barr J.J."/>
            <person name="Slater F.R."/>
            <person name="Bond P.L."/>
            <person name="Tyson G.W."/>
        </authorList>
    </citation>
    <scope>NUCLEOTIDE SEQUENCE [LARGE SCALE GENOMIC DNA]</scope>
</reference>
<dbReference type="InterPro" id="IPR014948">
    <property type="entry name" value="BrxA"/>
</dbReference>
<dbReference type="Gene3D" id="1.10.3540.10">
    <property type="entry name" value="uncharacterized protein from magnetospirillum magneticum domain"/>
    <property type="match status" value="1"/>
</dbReference>
<organism evidence="1 2">
    <name type="scientific">Accumulibacter regalis</name>
    <dbReference type="NCBI Taxonomy" id="522306"/>
    <lineage>
        <taxon>Bacteria</taxon>
        <taxon>Pseudomonadati</taxon>
        <taxon>Pseudomonadota</taxon>
        <taxon>Betaproteobacteria</taxon>
        <taxon>Candidatus Accumulibacter</taxon>
    </lineage>
</organism>
<dbReference type="EMBL" id="JEMY01000064">
    <property type="protein sequence ID" value="EXI84703.1"/>
    <property type="molecule type" value="Genomic_DNA"/>
</dbReference>
<name>A0A011NPJ5_ACCRE</name>
<dbReference type="InterPro" id="IPR023137">
    <property type="entry name" value="BrxA_sf"/>
</dbReference>
<dbReference type="eggNOG" id="ENOG502ZBV7">
    <property type="taxonomic scope" value="Bacteria"/>
</dbReference>
<dbReference type="Pfam" id="PF08849">
    <property type="entry name" value="BrxA"/>
    <property type="match status" value="1"/>
</dbReference>
<evidence type="ECO:0000313" key="2">
    <source>
        <dbReference type="Proteomes" id="UP000022141"/>
    </source>
</evidence>
<protein>
    <recommendedName>
        <fullName evidence="3">DUF1819 family protein</fullName>
    </recommendedName>
</protein>
<accession>A0A011NPJ5</accession>
<proteinExistence type="predicted"/>